<accession>A0ABD2Q7H1</accession>
<name>A0ABD2Q7H1_9PLAT</name>
<proteinExistence type="predicted"/>
<feature type="region of interest" description="Disordered" evidence="1">
    <location>
        <begin position="223"/>
        <end position="279"/>
    </location>
</feature>
<evidence type="ECO:0000313" key="2">
    <source>
        <dbReference type="EMBL" id="KAL3315343.1"/>
    </source>
</evidence>
<feature type="compositionally biased region" description="Low complexity" evidence="1">
    <location>
        <begin position="228"/>
        <end position="240"/>
    </location>
</feature>
<comment type="caution">
    <text evidence="2">The sequence shown here is derived from an EMBL/GenBank/DDBJ whole genome shotgun (WGS) entry which is preliminary data.</text>
</comment>
<dbReference type="EMBL" id="JBJKFK010000772">
    <property type="protein sequence ID" value="KAL3315343.1"/>
    <property type="molecule type" value="Genomic_DNA"/>
</dbReference>
<dbReference type="Proteomes" id="UP001626550">
    <property type="component" value="Unassembled WGS sequence"/>
</dbReference>
<sequence length="292" mass="32633">MQMGASAGQNQMMMRMRMPQSQQQQPMRHQYPAQQPQQMQQMVRGQGMPSGKQPPPQAQGGQMMYGQQPSQPQMVRKQMPPSQYPPQQSQMPMNPMMRPGGVVRPPPTHPSMQAQPHLGQNAPPPQQPMKGTPPQNQQEIEVIKSQLRSLASEFLGSVKEASEKVAQHPEAGNVIKKYHRIIEILEKPESSSNLKLAQMPKIKQVLSQIRSDPFHLLQIEKSKSKNTPPQGQQPHGAPQQTSSQMKPVPTTNLNSLLSKPVAGGSPIGPRAPPPYAQQPQQQVHFYFYLKLR</sequence>
<dbReference type="AlphaFoldDB" id="A0ABD2Q7H1"/>
<gene>
    <name evidence="2" type="ORF">Ciccas_006030</name>
</gene>
<evidence type="ECO:0000313" key="3">
    <source>
        <dbReference type="Proteomes" id="UP001626550"/>
    </source>
</evidence>
<feature type="compositionally biased region" description="Low complexity" evidence="1">
    <location>
        <begin position="58"/>
        <end position="99"/>
    </location>
</feature>
<evidence type="ECO:0008006" key="4">
    <source>
        <dbReference type="Google" id="ProtNLM"/>
    </source>
</evidence>
<organism evidence="2 3">
    <name type="scientific">Cichlidogyrus casuarinus</name>
    <dbReference type="NCBI Taxonomy" id="1844966"/>
    <lineage>
        <taxon>Eukaryota</taxon>
        <taxon>Metazoa</taxon>
        <taxon>Spiralia</taxon>
        <taxon>Lophotrochozoa</taxon>
        <taxon>Platyhelminthes</taxon>
        <taxon>Monogenea</taxon>
        <taxon>Monopisthocotylea</taxon>
        <taxon>Dactylogyridea</taxon>
        <taxon>Ancyrocephalidae</taxon>
        <taxon>Cichlidogyrus</taxon>
    </lineage>
</organism>
<evidence type="ECO:0000256" key="1">
    <source>
        <dbReference type="SAM" id="MobiDB-lite"/>
    </source>
</evidence>
<reference evidence="2 3" key="1">
    <citation type="submission" date="2024-11" db="EMBL/GenBank/DDBJ databases">
        <title>Adaptive evolution of stress response genes in parasites aligns with host niche diversity.</title>
        <authorList>
            <person name="Hahn C."/>
            <person name="Resl P."/>
        </authorList>
    </citation>
    <scope>NUCLEOTIDE SEQUENCE [LARGE SCALE GENOMIC DNA]</scope>
    <source>
        <strain evidence="2">EGGRZ-B1_66</strain>
        <tissue evidence="2">Body</tissue>
    </source>
</reference>
<feature type="compositionally biased region" description="Polar residues" evidence="1">
    <location>
        <begin position="241"/>
        <end position="257"/>
    </location>
</feature>
<protein>
    <recommendedName>
        <fullName evidence="4">Mediator complex subunit 15</fullName>
    </recommendedName>
</protein>
<feature type="region of interest" description="Disordered" evidence="1">
    <location>
        <begin position="1"/>
        <end position="139"/>
    </location>
</feature>
<keyword evidence="3" id="KW-1185">Reference proteome</keyword>
<feature type="compositionally biased region" description="Low complexity" evidence="1">
    <location>
        <begin position="9"/>
        <end position="49"/>
    </location>
</feature>